<evidence type="ECO:0000313" key="2">
    <source>
        <dbReference type="Proteomes" id="UP000253551"/>
    </source>
</evidence>
<dbReference type="EMBL" id="PJQM01002863">
    <property type="protein sequence ID" value="RCH92295.1"/>
    <property type="molecule type" value="Genomic_DNA"/>
</dbReference>
<reference evidence="1 2" key="1">
    <citation type="journal article" date="2018" name="G3 (Bethesda)">
        <title>Phylogenetic and Phylogenomic Definition of Rhizopus Species.</title>
        <authorList>
            <person name="Gryganskyi A.P."/>
            <person name="Golan J."/>
            <person name="Dolatabadi S."/>
            <person name="Mondo S."/>
            <person name="Robb S."/>
            <person name="Idnurm A."/>
            <person name="Muszewska A."/>
            <person name="Steczkiewicz K."/>
            <person name="Masonjones S."/>
            <person name="Liao H.L."/>
            <person name="Gajdeczka M.T."/>
            <person name="Anike F."/>
            <person name="Vuek A."/>
            <person name="Anishchenko I.M."/>
            <person name="Voigt K."/>
            <person name="de Hoog G.S."/>
            <person name="Smith M.E."/>
            <person name="Heitman J."/>
            <person name="Vilgalys R."/>
            <person name="Stajich J.E."/>
        </authorList>
    </citation>
    <scope>NUCLEOTIDE SEQUENCE [LARGE SCALE GENOMIC DNA]</scope>
    <source>
        <strain evidence="1 2">LSU 92-RS-03</strain>
    </source>
</reference>
<dbReference type="OrthoDB" id="2226574at2759"/>
<accession>A0A367JQY9</accession>
<comment type="caution">
    <text evidence="1">The sequence shown here is derived from an EMBL/GenBank/DDBJ whole genome shotgun (WGS) entry which is preliminary data.</text>
</comment>
<proteinExistence type="predicted"/>
<gene>
    <name evidence="1" type="ORF">CU098_009897</name>
</gene>
<sequence>MKNNVQFDQGIMRLSAYDPLSDQYETRVLTLPQLPSFESLEHLFNEDPIKPLRMTKSCCHKSSTEQLRIRRCQSNPNFTQPTLYPVKPKKGKIIARDCSLFTLFIYLGGGPIRTKRSLFHAFTDFIQKANKKIRPTKKDVWTKETKFDELRLSSDSSISTLQLVQPSISHSSLLLENWWLSSPPISAH</sequence>
<dbReference type="Proteomes" id="UP000253551">
    <property type="component" value="Unassembled WGS sequence"/>
</dbReference>
<dbReference type="AlphaFoldDB" id="A0A367JQY9"/>
<protein>
    <submittedName>
        <fullName evidence="1">Uncharacterized protein</fullName>
    </submittedName>
</protein>
<evidence type="ECO:0000313" key="1">
    <source>
        <dbReference type="EMBL" id="RCH92295.1"/>
    </source>
</evidence>
<name>A0A367JQY9_RHIST</name>
<keyword evidence="2" id="KW-1185">Reference proteome</keyword>
<organism evidence="1 2">
    <name type="scientific">Rhizopus stolonifer</name>
    <name type="common">Rhizopus nigricans</name>
    <dbReference type="NCBI Taxonomy" id="4846"/>
    <lineage>
        <taxon>Eukaryota</taxon>
        <taxon>Fungi</taxon>
        <taxon>Fungi incertae sedis</taxon>
        <taxon>Mucoromycota</taxon>
        <taxon>Mucoromycotina</taxon>
        <taxon>Mucoromycetes</taxon>
        <taxon>Mucorales</taxon>
        <taxon>Mucorineae</taxon>
        <taxon>Rhizopodaceae</taxon>
        <taxon>Rhizopus</taxon>
    </lineage>
</organism>